<reference evidence="1" key="1">
    <citation type="submission" date="2023-03" db="EMBL/GenBank/DDBJ databases">
        <title>Chromosome-scale reference genome and RAD-based genetic map of yellow starthistle (Centaurea solstitialis) reveal putative structural variation and QTLs associated with invader traits.</title>
        <authorList>
            <person name="Reatini B."/>
            <person name="Cang F.A."/>
            <person name="Jiang Q."/>
            <person name="Mckibben M.T.W."/>
            <person name="Barker M.S."/>
            <person name="Rieseberg L.H."/>
            <person name="Dlugosch K.M."/>
        </authorList>
    </citation>
    <scope>NUCLEOTIDE SEQUENCE</scope>
    <source>
        <strain evidence="1">CAN-66</strain>
        <tissue evidence="1">Leaf</tissue>
    </source>
</reference>
<accession>A0AA38T2M9</accession>
<sequence length="118" mass="13100">MLRVFVYSHLLGTNTFPDGFLTKQPYQLSSVRTTDLSPLPVLFSGNFSTDTIQLPEVLHVPRLAVGLDPKTKQILGVGRRVGRVLEVIYMHLPLQSSNFVASVSSLASFDPWHARLGH</sequence>
<protein>
    <submittedName>
        <fullName evidence="1">Uncharacterized protein</fullName>
    </submittedName>
</protein>
<gene>
    <name evidence="1" type="ORF">OSB04_017303</name>
</gene>
<evidence type="ECO:0000313" key="1">
    <source>
        <dbReference type="EMBL" id="KAJ9553258.1"/>
    </source>
</evidence>
<dbReference type="AlphaFoldDB" id="A0AA38T2M9"/>
<evidence type="ECO:0000313" key="2">
    <source>
        <dbReference type="Proteomes" id="UP001172457"/>
    </source>
</evidence>
<comment type="caution">
    <text evidence="1">The sequence shown here is derived from an EMBL/GenBank/DDBJ whole genome shotgun (WGS) entry which is preliminary data.</text>
</comment>
<dbReference type="Proteomes" id="UP001172457">
    <property type="component" value="Chromosome 4"/>
</dbReference>
<proteinExistence type="predicted"/>
<dbReference type="EMBL" id="JARYMX010000004">
    <property type="protein sequence ID" value="KAJ9553258.1"/>
    <property type="molecule type" value="Genomic_DNA"/>
</dbReference>
<name>A0AA38T2M9_9ASTR</name>
<organism evidence="1 2">
    <name type="scientific">Centaurea solstitialis</name>
    <name type="common">yellow star-thistle</name>
    <dbReference type="NCBI Taxonomy" id="347529"/>
    <lineage>
        <taxon>Eukaryota</taxon>
        <taxon>Viridiplantae</taxon>
        <taxon>Streptophyta</taxon>
        <taxon>Embryophyta</taxon>
        <taxon>Tracheophyta</taxon>
        <taxon>Spermatophyta</taxon>
        <taxon>Magnoliopsida</taxon>
        <taxon>eudicotyledons</taxon>
        <taxon>Gunneridae</taxon>
        <taxon>Pentapetalae</taxon>
        <taxon>asterids</taxon>
        <taxon>campanulids</taxon>
        <taxon>Asterales</taxon>
        <taxon>Asteraceae</taxon>
        <taxon>Carduoideae</taxon>
        <taxon>Cardueae</taxon>
        <taxon>Centaureinae</taxon>
        <taxon>Centaurea</taxon>
    </lineage>
</organism>
<keyword evidence="2" id="KW-1185">Reference proteome</keyword>